<organism evidence="2 3">
    <name type="scientific">Mucilaginibacter panaciglaebae</name>
    <dbReference type="NCBI Taxonomy" id="502331"/>
    <lineage>
        <taxon>Bacteria</taxon>
        <taxon>Pseudomonadati</taxon>
        <taxon>Bacteroidota</taxon>
        <taxon>Sphingobacteriia</taxon>
        <taxon>Sphingobacteriales</taxon>
        <taxon>Sphingobacteriaceae</taxon>
        <taxon>Mucilaginibacter</taxon>
    </lineage>
</organism>
<dbReference type="SUPFAM" id="SSF49464">
    <property type="entry name" value="Carboxypeptidase regulatory domain-like"/>
    <property type="match status" value="1"/>
</dbReference>
<gene>
    <name evidence="2" type="ORF">GCM10022392_14940</name>
</gene>
<dbReference type="EMBL" id="BAABCV010000004">
    <property type="protein sequence ID" value="GAA4093475.1"/>
    <property type="molecule type" value="Genomic_DNA"/>
</dbReference>
<name>A0ABP7WP75_9SPHI</name>
<keyword evidence="1" id="KW-0732">Signal</keyword>
<evidence type="ECO:0000313" key="2">
    <source>
        <dbReference type="EMBL" id="GAA4093475.1"/>
    </source>
</evidence>
<feature type="chain" id="PRO_5047361207" description="Carboxypeptidase-like protein" evidence="1">
    <location>
        <begin position="25"/>
        <end position="232"/>
    </location>
</feature>
<evidence type="ECO:0008006" key="4">
    <source>
        <dbReference type="Google" id="ProtNLM"/>
    </source>
</evidence>
<dbReference type="InterPro" id="IPR008969">
    <property type="entry name" value="CarboxyPept-like_regulatory"/>
</dbReference>
<comment type="caution">
    <text evidence="2">The sequence shown here is derived from an EMBL/GenBank/DDBJ whole genome shotgun (WGS) entry which is preliminary data.</text>
</comment>
<proteinExistence type="predicted"/>
<accession>A0ABP7WP75</accession>
<evidence type="ECO:0000313" key="3">
    <source>
        <dbReference type="Proteomes" id="UP001500841"/>
    </source>
</evidence>
<evidence type="ECO:0000256" key="1">
    <source>
        <dbReference type="SAM" id="SignalP"/>
    </source>
</evidence>
<reference evidence="3" key="1">
    <citation type="journal article" date="2019" name="Int. J. Syst. Evol. Microbiol.">
        <title>The Global Catalogue of Microorganisms (GCM) 10K type strain sequencing project: providing services to taxonomists for standard genome sequencing and annotation.</title>
        <authorList>
            <consortium name="The Broad Institute Genomics Platform"/>
            <consortium name="The Broad Institute Genome Sequencing Center for Infectious Disease"/>
            <person name="Wu L."/>
            <person name="Ma J."/>
        </authorList>
    </citation>
    <scope>NUCLEOTIDE SEQUENCE [LARGE SCALE GENOMIC DNA]</scope>
    <source>
        <strain evidence="3">JCM 17085</strain>
    </source>
</reference>
<keyword evidence="3" id="KW-1185">Reference proteome</keyword>
<dbReference type="Proteomes" id="UP001500841">
    <property type="component" value="Unassembled WGS sequence"/>
</dbReference>
<protein>
    <recommendedName>
        <fullName evidence="4">Carboxypeptidase-like protein</fullName>
    </recommendedName>
</protein>
<sequence>MIALMKRYFGFIGLLLFTAGAVKAQTVRGTVYEEGSNQKLSNVFIKDINNRQITLVDKDGKFEIRSAQGHTLVFDSPGYLSDTLFVVDNNKPLKIQLKQMGIVLRSVNINATRVVFNPREEYPDVYRKAKVNILSPSTIFSRESHNARRLRRFFTNEEREKYVDRVFTPSYVSSLVPLKGLELQNFMALYRPSYAYVRSNTGPSLAVYINDSYQKYKALPLDQRKLPSLNGP</sequence>
<feature type="signal peptide" evidence="1">
    <location>
        <begin position="1"/>
        <end position="24"/>
    </location>
</feature>